<feature type="domain" description="Glutamyl/glutaminyl-tRNA synthetase class Ib catalytic" evidence="9">
    <location>
        <begin position="5"/>
        <end position="272"/>
    </location>
</feature>
<dbReference type="EMBL" id="JACXAD010000018">
    <property type="protein sequence ID" value="MBD2769257.1"/>
    <property type="molecule type" value="Genomic_DNA"/>
</dbReference>
<dbReference type="GO" id="GO:0006424">
    <property type="term" value="P:glutamyl-tRNA aminoacylation"/>
    <property type="evidence" value="ECO:0007669"/>
    <property type="project" value="UniProtKB-UniRule"/>
</dbReference>
<name>A0A927GK73_9BACT</name>
<dbReference type="Gene3D" id="1.10.10.350">
    <property type="match status" value="1"/>
</dbReference>
<dbReference type="RefSeq" id="WP_191006071.1">
    <property type="nucleotide sequence ID" value="NZ_JACXAD010000018.1"/>
</dbReference>
<dbReference type="PANTHER" id="PTHR43311:SF2">
    <property type="entry name" value="GLUTAMATE--TRNA LIGASE, MITOCHONDRIAL-RELATED"/>
    <property type="match status" value="1"/>
</dbReference>
<dbReference type="InterPro" id="IPR033910">
    <property type="entry name" value="GluRS_core"/>
</dbReference>
<evidence type="ECO:0000256" key="2">
    <source>
        <dbReference type="ARBA" id="ARBA00022490"/>
    </source>
</evidence>
<protein>
    <recommendedName>
        <fullName evidence="8">Glutamate--tRNA ligase</fullName>
        <ecNumber evidence="8">6.1.1.17</ecNumber>
    </recommendedName>
    <alternativeName>
        <fullName evidence="8">Glutamyl-tRNA synthetase</fullName>
        <shortName evidence="8">GluRS</shortName>
    </alternativeName>
</protein>
<dbReference type="CDD" id="cd00808">
    <property type="entry name" value="GluRS_core"/>
    <property type="match status" value="1"/>
</dbReference>
<dbReference type="InterPro" id="IPR049940">
    <property type="entry name" value="GluQ/Sye"/>
</dbReference>
<dbReference type="InterPro" id="IPR001412">
    <property type="entry name" value="aa-tRNA-synth_I_CS"/>
</dbReference>
<comment type="similarity">
    <text evidence="1 8">Belongs to the class-I aminoacyl-tRNA synthetase family. Glutamate--tRNA ligase type 1 subfamily.</text>
</comment>
<dbReference type="GO" id="GO:0005524">
    <property type="term" value="F:ATP binding"/>
    <property type="evidence" value="ECO:0007669"/>
    <property type="project" value="UniProtKB-UniRule"/>
</dbReference>
<dbReference type="SUPFAM" id="SSF52374">
    <property type="entry name" value="Nucleotidylyl transferase"/>
    <property type="match status" value="1"/>
</dbReference>
<reference evidence="11" key="1">
    <citation type="submission" date="2020-09" db="EMBL/GenBank/DDBJ databases">
        <authorList>
            <person name="Kim M.K."/>
        </authorList>
    </citation>
    <scope>NUCLEOTIDE SEQUENCE</scope>
    <source>
        <strain evidence="11">BT664</strain>
    </source>
</reference>
<evidence type="ECO:0000256" key="7">
    <source>
        <dbReference type="ARBA" id="ARBA00023146"/>
    </source>
</evidence>
<dbReference type="FunFam" id="3.40.50.620:FF:000127">
    <property type="entry name" value="Glutamate--tRNA ligase"/>
    <property type="match status" value="1"/>
</dbReference>
<comment type="subunit">
    <text evidence="8">Monomer.</text>
</comment>
<dbReference type="Pfam" id="PF19269">
    <property type="entry name" value="Anticodon_2"/>
    <property type="match status" value="1"/>
</dbReference>
<comment type="catalytic activity">
    <reaction evidence="8">
        <text>tRNA(Glu) + L-glutamate + ATP = L-glutamyl-tRNA(Glu) + AMP + diphosphate</text>
        <dbReference type="Rhea" id="RHEA:23540"/>
        <dbReference type="Rhea" id="RHEA-COMP:9663"/>
        <dbReference type="Rhea" id="RHEA-COMP:9680"/>
        <dbReference type="ChEBI" id="CHEBI:29985"/>
        <dbReference type="ChEBI" id="CHEBI:30616"/>
        <dbReference type="ChEBI" id="CHEBI:33019"/>
        <dbReference type="ChEBI" id="CHEBI:78442"/>
        <dbReference type="ChEBI" id="CHEBI:78520"/>
        <dbReference type="ChEBI" id="CHEBI:456215"/>
        <dbReference type="EC" id="6.1.1.17"/>
    </reaction>
</comment>
<keyword evidence="7 8" id="KW-0030">Aminoacyl-tRNA synthetase</keyword>
<dbReference type="InterPro" id="IPR000924">
    <property type="entry name" value="Glu/Gln-tRNA-synth"/>
</dbReference>
<evidence type="ECO:0000256" key="4">
    <source>
        <dbReference type="ARBA" id="ARBA00022741"/>
    </source>
</evidence>
<dbReference type="GO" id="GO:0008270">
    <property type="term" value="F:zinc ion binding"/>
    <property type="evidence" value="ECO:0007669"/>
    <property type="project" value="InterPro"/>
</dbReference>
<dbReference type="PROSITE" id="PS00178">
    <property type="entry name" value="AA_TRNA_LIGASE_I"/>
    <property type="match status" value="1"/>
</dbReference>
<dbReference type="InterPro" id="IPR020058">
    <property type="entry name" value="Glu/Gln-tRNA-synth_Ib_cat-dom"/>
</dbReference>
<keyword evidence="5 8" id="KW-0067">ATP-binding</keyword>
<dbReference type="PRINTS" id="PR00987">
    <property type="entry name" value="TRNASYNTHGLU"/>
</dbReference>
<feature type="binding site" evidence="8">
    <location>
        <position position="267"/>
    </location>
    <ligand>
        <name>ATP</name>
        <dbReference type="ChEBI" id="CHEBI:30616"/>
    </ligand>
</feature>
<comment type="subcellular location">
    <subcellularLocation>
        <location evidence="8">Cytoplasm</location>
    </subcellularLocation>
</comment>
<proteinExistence type="inferred from homology"/>
<feature type="short sequence motif" description="'HIGH' region" evidence="8">
    <location>
        <begin position="12"/>
        <end position="22"/>
    </location>
</feature>
<dbReference type="InterPro" id="IPR020751">
    <property type="entry name" value="aa-tRNA-synth_I_codon-bd_sub2"/>
</dbReference>
<comment type="function">
    <text evidence="8">Catalyzes the attachment of glutamate to tRNA(Glu) in a two-step reaction: glutamate is first activated by ATP to form Glu-AMP and then transferred to the acceptor end of tRNA(Glu).</text>
</comment>
<keyword evidence="3 8" id="KW-0436">Ligase</keyword>
<evidence type="ECO:0000256" key="8">
    <source>
        <dbReference type="HAMAP-Rule" id="MF_00022"/>
    </source>
</evidence>
<evidence type="ECO:0000256" key="5">
    <source>
        <dbReference type="ARBA" id="ARBA00022840"/>
    </source>
</evidence>
<feature type="domain" description="Glutamyl/glutaminyl-tRNA synthetase class Ib catalytic" evidence="9">
    <location>
        <begin position="297"/>
        <end position="354"/>
    </location>
</feature>
<dbReference type="PANTHER" id="PTHR43311">
    <property type="entry name" value="GLUTAMATE--TRNA LIGASE"/>
    <property type="match status" value="1"/>
</dbReference>
<feature type="short sequence motif" description="'KMSKS' region" evidence="8">
    <location>
        <begin position="264"/>
        <end position="268"/>
    </location>
</feature>
<accession>A0A927GK73</accession>
<keyword evidence="4 8" id="KW-0547">Nucleotide-binding</keyword>
<dbReference type="Gene3D" id="3.40.50.620">
    <property type="entry name" value="HUPs"/>
    <property type="match status" value="1"/>
</dbReference>
<comment type="caution">
    <text evidence="8">Lacks conserved residue(s) required for the propagation of feature annotation.</text>
</comment>
<evidence type="ECO:0000313" key="12">
    <source>
        <dbReference type="Proteomes" id="UP000612233"/>
    </source>
</evidence>
<dbReference type="InterPro" id="IPR014729">
    <property type="entry name" value="Rossmann-like_a/b/a_fold"/>
</dbReference>
<dbReference type="SUPFAM" id="SSF48163">
    <property type="entry name" value="An anticodon-binding domain of class I aminoacyl-tRNA synthetases"/>
    <property type="match status" value="1"/>
</dbReference>
<dbReference type="GO" id="GO:0005829">
    <property type="term" value="C:cytosol"/>
    <property type="evidence" value="ECO:0007669"/>
    <property type="project" value="TreeGrafter"/>
</dbReference>
<comment type="caution">
    <text evidence="11">The sequence shown here is derived from an EMBL/GenBank/DDBJ whole genome shotgun (WGS) entry which is preliminary data.</text>
</comment>
<evidence type="ECO:0000256" key="6">
    <source>
        <dbReference type="ARBA" id="ARBA00022917"/>
    </source>
</evidence>
<organism evidence="11 12">
    <name type="scientific">Hymenobacter montanus</name>
    <dbReference type="NCBI Taxonomy" id="2771359"/>
    <lineage>
        <taxon>Bacteria</taxon>
        <taxon>Pseudomonadati</taxon>
        <taxon>Bacteroidota</taxon>
        <taxon>Cytophagia</taxon>
        <taxon>Cytophagales</taxon>
        <taxon>Hymenobacteraceae</taxon>
        <taxon>Hymenobacter</taxon>
    </lineage>
</organism>
<keyword evidence="2 8" id="KW-0963">Cytoplasm</keyword>
<dbReference type="GO" id="GO:0004818">
    <property type="term" value="F:glutamate-tRNA ligase activity"/>
    <property type="evidence" value="ECO:0007669"/>
    <property type="project" value="UniProtKB-UniRule"/>
</dbReference>
<dbReference type="Proteomes" id="UP000612233">
    <property type="component" value="Unassembled WGS sequence"/>
</dbReference>
<dbReference type="AlphaFoldDB" id="A0A927GK73"/>
<evidence type="ECO:0000259" key="9">
    <source>
        <dbReference type="Pfam" id="PF00749"/>
    </source>
</evidence>
<keyword evidence="6 8" id="KW-0648">Protein biosynthesis</keyword>
<dbReference type="InterPro" id="IPR004527">
    <property type="entry name" value="Glu-tRNA-ligase_bac/mito"/>
</dbReference>
<evidence type="ECO:0000256" key="1">
    <source>
        <dbReference type="ARBA" id="ARBA00007894"/>
    </source>
</evidence>
<feature type="domain" description="Aminoacyl-tRNA synthetase class I anticodon-binding" evidence="10">
    <location>
        <begin position="383"/>
        <end position="509"/>
    </location>
</feature>
<dbReference type="Pfam" id="PF00749">
    <property type="entry name" value="tRNA-synt_1c"/>
    <property type="match status" value="2"/>
</dbReference>
<dbReference type="EC" id="6.1.1.17" evidence="8"/>
<dbReference type="HAMAP" id="MF_00022">
    <property type="entry name" value="Glu_tRNA_synth_type1"/>
    <property type="match status" value="1"/>
</dbReference>
<sequence>MTEREVRVRFAPSPTGPLHIGGVRTALYNYLLARKLGGKMLLRIEDTDQNRFVPGAEEYILEALAWCGIVIDEGVGVGGPHAPYKQSERKPMYKQYADQLLADGHAYYAFDTPEELDAMRARLQAAKVPNPQYNSITRTQMRNSLTLPEDEVKGLLDSGMPYVIRLKVPRKEEVRFQDLIRGWVVVHSSAIDDKVLMKSDGMPTYHLANIVDDHLMEISHVIRGEEWLPSAPLHVLLYRYLGWEKTMPQFAHLPLLLKPDGTGKLSKRDGDRLGFPVFPLEWRGIDAETGEPTLSRGYREDGYLPEALVNFLAFLGWNPGSQQEIFSMDELIQAFSIERVSKSPAKFDQNKVKWFNEHYLRAKPNAELAPYLLKALEEQNILCSPARAEQIVSVMKERVSFPQDFWQEAQYFFQAPGSYDEAVVSKKWNPQVSAALAAYADALPGTSEMTAEDLKARFSQTMEAQGLKTGQVLQLLRVAVTGRAAGPDLFETLAILGPTEVAARLRVAITTLG</sequence>
<dbReference type="InterPro" id="IPR045462">
    <property type="entry name" value="aa-tRNA-synth_I_cd-bd"/>
</dbReference>
<evidence type="ECO:0000256" key="3">
    <source>
        <dbReference type="ARBA" id="ARBA00022598"/>
    </source>
</evidence>
<dbReference type="NCBIfam" id="TIGR00464">
    <property type="entry name" value="gltX_bact"/>
    <property type="match status" value="1"/>
</dbReference>
<evidence type="ECO:0000259" key="10">
    <source>
        <dbReference type="Pfam" id="PF19269"/>
    </source>
</evidence>
<dbReference type="GO" id="GO:0000049">
    <property type="term" value="F:tRNA binding"/>
    <property type="evidence" value="ECO:0007669"/>
    <property type="project" value="InterPro"/>
</dbReference>
<gene>
    <name evidence="8" type="primary">gltX</name>
    <name evidence="11" type="ORF">IC235_15300</name>
</gene>
<dbReference type="InterPro" id="IPR008925">
    <property type="entry name" value="aa_tRNA-synth_I_cd-bd_sf"/>
</dbReference>
<evidence type="ECO:0000313" key="11">
    <source>
        <dbReference type="EMBL" id="MBD2769257.1"/>
    </source>
</evidence>
<keyword evidence="12" id="KW-1185">Reference proteome</keyword>